<dbReference type="Gene3D" id="2.60.40.2030">
    <property type="match status" value="1"/>
</dbReference>
<dbReference type="EMBL" id="QICL01000015">
    <property type="protein sequence ID" value="PXV63199.1"/>
    <property type="molecule type" value="Genomic_DNA"/>
</dbReference>
<dbReference type="InterPro" id="IPR038081">
    <property type="entry name" value="CalX-like_sf"/>
</dbReference>
<evidence type="ECO:0000256" key="1">
    <source>
        <dbReference type="SAM" id="SignalP"/>
    </source>
</evidence>
<dbReference type="OrthoDB" id="1091850at2"/>
<feature type="chain" id="PRO_5015854758" evidence="1">
    <location>
        <begin position="21"/>
        <end position="444"/>
    </location>
</feature>
<organism evidence="2 3">
    <name type="scientific">Dysgonomonas alginatilytica</name>
    <dbReference type="NCBI Taxonomy" id="1605892"/>
    <lineage>
        <taxon>Bacteria</taxon>
        <taxon>Pseudomonadati</taxon>
        <taxon>Bacteroidota</taxon>
        <taxon>Bacteroidia</taxon>
        <taxon>Bacteroidales</taxon>
        <taxon>Dysgonomonadaceae</taxon>
        <taxon>Dysgonomonas</taxon>
    </lineage>
</organism>
<reference evidence="2 3" key="1">
    <citation type="submission" date="2018-03" db="EMBL/GenBank/DDBJ databases">
        <title>Genomic Encyclopedia of Archaeal and Bacterial Type Strains, Phase II (KMG-II): from individual species to whole genera.</title>
        <authorList>
            <person name="Goeker M."/>
        </authorList>
    </citation>
    <scope>NUCLEOTIDE SEQUENCE [LARGE SCALE GENOMIC DNA]</scope>
    <source>
        <strain evidence="2 3">DSM 100214</strain>
    </source>
</reference>
<proteinExistence type="predicted"/>
<dbReference type="AlphaFoldDB" id="A0A2V3PPC9"/>
<feature type="signal peptide" evidence="1">
    <location>
        <begin position="1"/>
        <end position="20"/>
    </location>
</feature>
<comment type="caution">
    <text evidence="2">The sequence shown here is derived from an EMBL/GenBank/DDBJ whole genome shotgun (WGS) entry which is preliminary data.</text>
</comment>
<dbReference type="PROSITE" id="PS51257">
    <property type="entry name" value="PROKAR_LIPOPROTEIN"/>
    <property type="match status" value="1"/>
</dbReference>
<dbReference type="InterPro" id="IPR025921">
    <property type="entry name" value="HmuY"/>
</dbReference>
<evidence type="ECO:0000313" key="3">
    <source>
        <dbReference type="Proteomes" id="UP000247973"/>
    </source>
</evidence>
<evidence type="ECO:0000313" key="2">
    <source>
        <dbReference type="EMBL" id="PXV63199.1"/>
    </source>
</evidence>
<name>A0A2V3PPC9_9BACT</name>
<dbReference type="Pfam" id="PF14064">
    <property type="entry name" value="HmuY"/>
    <property type="match status" value="1"/>
</dbReference>
<keyword evidence="3" id="KW-1185">Reference proteome</keyword>
<accession>A0A2V3PPC9</accession>
<protein>
    <submittedName>
        <fullName evidence="2">Heme-binding HmuY-like protein</fullName>
    </submittedName>
</protein>
<keyword evidence="1" id="KW-0732">Signal</keyword>
<gene>
    <name evidence="2" type="ORF">CLV62_11582</name>
</gene>
<sequence>MKRILYFSFLLVGLLATSCSDDDAPLPDNSVNFSASELGIGETEASKSFTINIDRKADAALTIALTATPKGISYGTDYTTTPVATDNKLTVTIPAGETSATVEVKKVAALFDGDETIDFEITTANGGIVLGDKKTLKLTFSTIVSTGSSLTLNGGEGGSKAVNSVFVDFSGNEQTSVARKSWNFGFSTGSDFGVILNNTTASTAIEATNQSLDVKISAADSAAYVSKLVIGGDSGGGFTIVDDVLGDLSKSVIKEGKVYIVSLGDAQPPLYKIKVSQKDANTYTIQYAKSNEATVKSLDVAKNTAYNFVYASITENKVVPVAPEKAKWDIEWTSTMYKTGTTPYIFADFVYINGKEGVTAVEVLGDKEAYNAFNSTGLSSLQFSADIDVIGSKWRAGGGPSSSPVVKADRFYVVKDAAGNVYKLQFVSLGDQRGYPQIKYVLVK</sequence>
<dbReference type="RefSeq" id="WP_110311107.1">
    <property type="nucleotide sequence ID" value="NZ_QICL01000015.1"/>
</dbReference>
<dbReference type="CDD" id="cd12105">
    <property type="entry name" value="HmuY"/>
    <property type="match status" value="1"/>
</dbReference>
<dbReference type="Proteomes" id="UP000247973">
    <property type="component" value="Unassembled WGS sequence"/>
</dbReference>
<dbReference type="SUPFAM" id="SSF141072">
    <property type="entry name" value="CalX-like"/>
    <property type="match status" value="1"/>
</dbReference>